<evidence type="ECO:0000256" key="1">
    <source>
        <dbReference type="SAM" id="MobiDB-lite"/>
    </source>
</evidence>
<keyword evidence="3" id="KW-1185">Reference proteome</keyword>
<gene>
    <name evidence="2" type="ORF">Pcinc_024274</name>
</gene>
<evidence type="ECO:0000313" key="3">
    <source>
        <dbReference type="Proteomes" id="UP001286313"/>
    </source>
</evidence>
<sequence length="135" mass="15037">MSVKVGKAGGEADGEEDGGGEGLYERGTREKRSGKEAGGAHEGDGKGGGVERVTRVQCETEMQGRYCGRECPLLSLVPSPSFHLLSYSSSYLLTSYPLYFYPFSYFQASFYRLLLSVFSPHPRTLFLSFFCFYFF</sequence>
<protein>
    <submittedName>
        <fullName evidence="2">Uncharacterized protein</fullName>
    </submittedName>
</protein>
<reference evidence="2" key="1">
    <citation type="submission" date="2023-10" db="EMBL/GenBank/DDBJ databases">
        <title>Genome assemblies of two species of porcelain crab, Petrolisthes cinctipes and Petrolisthes manimaculis (Anomura: Porcellanidae).</title>
        <authorList>
            <person name="Angst P."/>
        </authorList>
    </citation>
    <scope>NUCLEOTIDE SEQUENCE</scope>
    <source>
        <strain evidence="2">PB745_01</strain>
        <tissue evidence="2">Gill</tissue>
    </source>
</reference>
<evidence type="ECO:0000313" key="2">
    <source>
        <dbReference type="EMBL" id="KAK3870510.1"/>
    </source>
</evidence>
<name>A0AAE1FAA4_PETCI</name>
<dbReference type="Proteomes" id="UP001286313">
    <property type="component" value="Unassembled WGS sequence"/>
</dbReference>
<proteinExistence type="predicted"/>
<feature type="compositionally biased region" description="Basic and acidic residues" evidence="1">
    <location>
        <begin position="23"/>
        <end position="45"/>
    </location>
</feature>
<dbReference type="EMBL" id="JAWQEG010002660">
    <property type="protein sequence ID" value="KAK3870510.1"/>
    <property type="molecule type" value="Genomic_DNA"/>
</dbReference>
<feature type="region of interest" description="Disordered" evidence="1">
    <location>
        <begin position="1"/>
        <end position="52"/>
    </location>
</feature>
<dbReference type="AlphaFoldDB" id="A0AAE1FAA4"/>
<organism evidence="2 3">
    <name type="scientific">Petrolisthes cinctipes</name>
    <name type="common">Flat porcelain crab</name>
    <dbReference type="NCBI Taxonomy" id="88211"/>
    <lineage>
        <taxon>Eukaryota</taxon>
        <taxon>Metazoa</taxon>
        <taxon>Ecdysozoa</taxon>
        <taxon>Arthropoda</taxon>
        <taxon>Crustacea</taxon>
        <taxon>Multicrustacea</taxon>
        <taxon>Malacostraca</taxon>
        <taxon>Eumalacostraca</taxon>
        <taxon>Eucarida</taxon>
        <taxon>Decapoda</taxon>
        <taxon>Pleocyemata</taxon>
        <taxon>Anomura</taxon>
        <taxon>Galatheoidea</taxon>
        <taxon>Porcellanidae</taxon>
        <taxon>Petrolisthes</taxon>
    </lineage>
</organism>
<accession>A0AAE1FAA4</accession>
<comment type="caution">
    <text evidence="2">The sequence shown here is derived from an EMBL/GenBank/DDBJ whole genome shotgun (WGS) entry which is preliminary data.</text>
</comment>